<reference evidence="13" key="1">
    <citation type="submission" date="2017-09" db="EMBL/GenBank/DDBJ databases">
        <title>FDA dAtabase for Regulatory Grade micrObial Sequences (FDA-ARGOS): Supporting development and validation of Infectious Disease Dx tests.</title>
        <authorList>
            <person name="Minogue T."/>
            <person name="Wolcott M."/>
            <person name="Wasieloski L."/>
            <person name="Aguilar W."/>
            <person name="Moore D."/>
            <person name="Tallon L."/>
            <person name="Sadzewicz L."/>
            <person name="Ott S."/>
            <person name="Zhao X."/>
            <person name="Nagaraj S."/>
            <person name="Vavikolanu K."/>
            <person name="Aluvathingal J."/>
            <person name="Nadendla S."/>
            <person name="Sichtig H."/>
        </authorList>
    </citation>
    <scope>NUCLEOTIDE SEQUENCE [LARGE SCALE GENOMIC DNA]</scope>
    <source>
        <strain evidence="13">FDAARGOS_394</strain>
    </source>
</reference>
<dbReference type="GO" id="GO:0044781">
    <property type="term" value="P:bacterial-type flagellum organization"/>
    <property type="evidence" value="ECO:0007669"/>
    <property type="project" value="UniProtKB-KW"/>
</dbReference>
<keyword evidence="12" id="KW-0969">Cilium</keyword>
<keyword evidence="6" id="KW-0145">Chemotaxis</keyword>
<organism evidence="12 13">
    <name type="scientific">Comamonas terrigena</name>
    <dbReference type="NCBI Taxonomy" id="32013"/>
    <lineage>
        <taxon>Bacteria</taxon>
        <taxon>Pseudomonadati</taxon>
        <taxon>Pseudomonadota</taxon>
        <taxon>Betaproteobacteria</taxon>
        <taxon>Burkholderiales</taxon>
        <taxon>Comamonadaceae</taxon>
        <taxon>Comamonas</taxon>
    </lineage>
</organism>
<evidence type="ECO:0000256" key="4">
    <source>
        <dbReference type="ARBA" id="ARBA00022448"/>
    </source>
</evidence>
<keyword evidence="10" id="KW-1006">Bacterial flagellum protein export</keyword>
<keyword evidence="12" id="KW-0282">Flagellum</keyword>
<dbReference type="PANTHER" id="PTHR38786:SF1">
    <property type="entry name" value="FLAGELLAR FLIJ PROTEIN"/>
    <property type="match status" value="1"/>
</dbReference>
<dbReference type="NCBIfam" id="TIGR02473">
    <property type="entry name" value="flagell_FliJ"/>
    <property type="match status" value="1"/>
</dbReference>
<dbReference type="PANTHER" id="PTHR38786">
    <property type="entry name" value="FLAGELLAR FLIJ PROTEIN"/>
    <property type="match status" value="1"/>
</dbReference>
<keyword evidence="12" id="KW-0966">Cell projection</keyword>
<comment type="subcellular location">
    <subcellularLocation>
        <location evidence="1">Cell membrane</location>
        <topology evidence="1">Peripheral membrane protein</topology>
        <orientation evidence="1">Cytoplasmic side</orientation>
    </subcellularLocation>
</comment>
<dbReference type="GeneID" id="80799957"/>
<evidence type="ECO:0000256" key="9">
    <source>
        <dbReference type="ARBA" id="ARBA00023136"/>
    </source>
</evidence>
<dbReference type="OrthoDB" id="9156338at2"/>
<dbReference type="Gene3D" id="1.10.287.1700">
    <property type="match status" value="1"/>
</dbReference>
<evidence type="ECO:0000256" key="2">
    <source>
        <dbReference type="ARBA" id="ARBA00010004"/>
    </source>
</evidence>
<dbReference type="InterPro" id="IPR052570">
    <property type="entry name" value="FliJ"/>
</dbReference>
<comment type="caution">
    <text evidence="12">The sequence shown here is derived from an EMBL/GenBank/DDBJ whole genome shotgun (WGS) entry which is preliminary data.</text>
</comment>
<protein>
    <recommendedName>
        <fullName evidence="3">Flagellar FliJ protein</fullName>
    </recommendedName>
</protein>
<name>A0A2A7V076_COMTR</name>
<accession>A0A2A7V076</accession>
<dbReference type="GO" id="GO:0009288">
    <property type="term" value="C:bacterial-type flagellum"/>
    <property type="evidence" value="ECO:0007669"/>
    <property type="project" value="InterPro"/>
</dbReference>
<proteinExistence type="inferred from homology"/>
<dbReference type="GO" id="GO:0006935">
    <property type="term" value="P:chemotaxis"/>
    <property type="evidence" value="ECO:0007669"/>
    <property type="project" value="UniProtKB-KW"/>
</dbReference>
<sequence>MSSLHALMVAIEMATRKRDEARQALRERQRAHAAAQSQMEQLESYTEEMRQRWAPQEGAELKLEVMYHHEQFMARLQHAIGLQTRVMQDQAIRLEAAQKALMATELRLSSLNKVVETRRRDIALAQLRREQKQTDERAALQFIGRTFGMQFQEA</sequence>
<keyword evidence="4" id="KW-0813">Transport</keyword>
<evidence type="ECO:0000256" key="11">
    <source>
        <dbReference type="SAM" id="MobiDB-lite"/>
    </source>
</evidence>
<evidence type="ECO:0000256" key="7">
    <source>
        <dbReference type="ARBA" id="ARBA00022795"/>
    </source>
</evidence>
<dbReference type="Pfam" id="PF02050">
    <property type="entry name" value="FliJ"/>
    <property type="match status" value="1"/>
</dbReference>
<keyword evidence="13" id="KW-1185">Reference proteome</keyword>
<dbReference type="EMBL" id="PDEA01000001">
    <property type="protein sequence ID" value="PEH90874.1"/>
    <property type="molecule type" value="Genomic_DNA"/>
</dbReference>
<dbReference type="Proteomes" id="UP000220246">
    <property type="component" value="Unassembled WGS sequence"/>
</dbReference>
<evidence type="ECO:0000256" key="5">
    <source>
        <dbReference type="ARBA" id="ARBA00022475"/>
    </source>
</evidence>
<comment type="similarity">
    <text evidence="2">Belongs to the FliJ family.</text>
</comment>
<dbReference type="AlphaFoldDB" id="A0A2A7V076"/>
<keyword evidence="5" id="KW-1003">Cell membrane</keyword>
<keyword evidence="8" id="KW-0653">Protein transport</keyword>
<evidence type="ECO:0000256" key="1">
    <source>
        <dbReference type="ARBA" id="ARBA00004413"/>
    </source>
</evidence>
<dbReference type="GO" id="GO:0015031">
    <property type="term" value="P:protein transport"/>
    <property type="evidence" value="ECO:0007669"/>
    <property type="project" value="UniProtKB-KW"/>
</dbReference>
<keyword evidence="7" id="KW-1005">Bacterial flagellum biogenesis</keyword>
<gene>
    <name evidence="12" type="primary">fliJ</name>
    <name evidence="12" type="ORF">CRM82_05045</name>
</gene>
<evidence type="ECO:0000256" key="6">
    <source>
        <dbReference type="ARBA" id="ARBA00022500"/>
    </source>
</evidence>
<evidence type="ECO:0000256" key="10">
    <source>
        <dbReference type="ARBA" id="ARBA00023225"/>
    </source>
</evidence>
<dbReference type="GO" id="GO:0005886">
    <property type="term" value="C:plasma membrane"/>
    <property type="evidence" value="ECO:0007669"/>
    <property type="project" value="UniProtKB-SubCell"/>
</dbReference>
<evidence type="ECO:0000256" key="3">
    <source>
        <dbReference type="ARBA" id="ARBA00020392"/>
    </source>
</evidence>
<dbReference type="GO" id="GO:0071973">
    <property type="term" value="P:bacterial-type flagellum-dependent cell motility"/>
    <property type="evidence" value="ECO:0007669"/>
    <property type="project" value="InterPro"/>
</dbReference>
<keyword evidence="9" id="KW-0472">Membrane</keyword>
<dbReference type="STRING" id="1219032.GCA_001515545_04035"/>
<dbReference type="InterPro" id="IPR053716">
    <property type="entry name" value="Flag_assembly_chemotaxis_eff"/>
</dbReference>
<evidence type="ECO:0000256" key="8">
    <source>
        <dbReference type="ARBA" id="ARBA00022927"/>
    </source>
</evidence>
<feature type="region of interest" description="Disordered" evidence="11">
    <location>
        <begin position="30"/>
        <end position="51"/>
    </location>
</feature>
<dbReference type="RefSeq" id="WP_066541831.1">
    <property type="nucleotide sequence ID" value="NZ_DALZQJ010000006.1"/>
</dbReference>
<evidence type="ECO:0000313" key="12">
    <source>
        <dbReference type="EMBL" id="PEH90874.1"/>
    </source>
</evidence>
<evidence type="ECO:0000313" key="13">
    <source>
        <dbReference type="Proteomes" id="UP000220246"/>
    </source>
</evidence>
<dbReference type="InterPro" id="IPR012823">
    <property type="entry name" value="Flagell_FliJ"/>
</dbReference>